<comment type="subcellular location">
    <subcellularLocation>
        <location evidence="1">Endoplasmic reticulum membrane</location>
        <topology evidence="1">Multi-pass membrane protein</topology>
    </subcellularLocation>
</comment>
<dbReference type="VEuPathDB" id="FungiDB:A1Q1_00284"/>
<dbReference type="GeneID" id="25983798"/>
<evidence type="ECO:0000256" key="5">
    <source>
        <dbReference type="ARBA" id="ARBA00022989"/>
    </source>
</evidence>
<evidence type="ECO:0000256" key="1">
    <source>
        <dbReference type="ARBA" id="ARBA00004477"/>
    </source>
</evidence>
<feature type="transmembrane region" description="Helical" evidence="7">
    <location>
        <begin position="168"/>
        <end position="194"/>
    </location>
</feature>
<feature type="signal peptide" evidence="8">
    <location>
        <begin position="1"/>
        <end position="20"/>
    </location>
</feature>
<keyword evidence="2 7" id="KW-0812">Transmembrane</keyword>
<dbReference type="HOGENOM" id="CLU_051361_1_0_1"/>
<dbReference type="PANTHER" id="PTHR12640">
    <property type="entry name" value="RIBOPHORIN II"/>
    <property type="match status" value="1"/>
</dbReference>
<evidence type="ECO:0000256" key="8">
    <source>
        <dbReference type="SAM" id="SignalP"/>
    </source>
</evidence>
<evidence type="ECO:0000256" key="2">
    <source>
        <dbReference type="ARBA" id="ARBA00022692"/>
    </source>
</evidence>
<reference evidence="10 11" key="1">
    <citation type="journal article" date="2012" name="Eukaryot. Cell">
        <title>Draft genome sequence of CBS 2479, the standard type strain of Trichosporon asahii.</title>
        <authorList>
            <person name="Yang R.Y."/>
            <person name="Li H.T."/>
            <person name="Zhu H."/>
            <person name="Zhou G.P."/>
            <person name="Wang M."/>
            <person name="Wang L."/>
        </authorList>
    </citation>
    <scope>NUCLEOTIDE SEQUENCE [LARGE SCALE GENOMIC DNA]</scope>
    <source>
        <strain evidence="11">ATCC 90039 / CBS 2479 / JCM 2466 / KCTC 7840 / NCYC 2677 / UAMH 7654</strain>
    </source>
</reference>
<keyword evidence="5 7" id="KW-1133">Transmembrane helix</keyword>
<name>J4ULT9_TRIAS</name>
<organism evidence="10 11">
    <name type="scientific">Trichosporon asahii var. asahii (strain ATCC 90039 / CBS 2479 / JCM 2466 / KCTC 7840 / NBRC 103889/ NCYC 2677 / UAMH 7654)</name>
    <name type="common">Yeast</name>
    <dbReference type="NCBI Taxonomy" id="1186058"/>
    <lineage>
        <taxon>Eukaryota</taxon>
        <taxon>Fungi</taxon>
        <taxon>Dikarya</taxon>
        <taxon>Basidiomycota</taxon>
        <taxon>Agaricomycotina</taxon>
        <taxon>Tremellomycetes</taxon>
        <taxon>Trichosporonales</taxon>
        <taxon>Trichosporonaceae</taxon>
        <taxon>Trichosporon</taxon>
    </lineage>
</organism>
<keyword evidence="6 7" id="KW-0472">Membrane</keyword>
<accession>J4ULT9</accession>
<dbReference type="RefSeq" id="XP_014184457.1">
    <property type="nucleotide sequence ID" value="XM_014328982.1"/>
</dbReference>
<evidence type="ECO:0000256" key="3">
    <source>
        <dbReference type="ARBA" id="ARBA00022729"/>
    </source>
</evidence>
<proteinExistence type="predicted"/>
<dbReference type="UniPathway" id="UPA00378"/>
<comment type="caution">
    <text evidence="10">The sequence shown here is derived from an EMBL/GenBank/DDBJ whole genome shotgun (WGS) entry which is preliminary data.</text>
</comment>
<evidence type="ECO:0000256" key="7">
    <source>
        <dbReference type="SAM" id="Phobius"/>
    </source>
</evidence>
<dbReference type="AlphaFoldDB" id="J4ULT9"/>
<evidence type="ECO:0000256" key="4">
    <source>
        <dbReference type="ARBA" id="ARBA00022824"/>
    </source>
</evidence>
<dbReference type="InterPro" id="IPR008814">
    <property type="entry name" value="Swp1"/>
</dbReference>
<sequence>MVRLGRALVLAAACLPLASALGIKGPKVLVQGGKDEQFSAKDASKPLFDTLEIGPADTFKLTFGVTGGPALQASAWYTGSEQVPVVQSLSVKSEGKKATLTIRGSEPPVHGENELTILLSNGVEEKPISWKVGKIILASASKKEINSLLSFEPLPEIAHTFQREAKIVMFPFAIAGVAAVLAPWALLLGLIGNLSSSLSKRTPPPSVYVFLACLVGLEALIIGYWVSWKLYQFLPPFLILSGITAYVCAVAMRQSRAQRIQTGGK</sequence>
<evidence type="ECO:0000313" key="10">
    <source>
        <dbReference type="EMBL" id="EJT52970.1"/>
    </source>
</evidence>
<feature type="chain" id="PRO_5044234098" description="Ribophorin II C-terminal domain-containing protein" evidence="8">
    <location>
        <begin position="21"/>
        <end position="265"/>
    </location>
</feature>
<evidence type="ECO:0000256" key="6">
    <source>
        <dbReference type="ARBA" id="ARBA00023136"/>
    </source>
</evidence>
<keyword evidence="3 8" id="KW-0732">Signal</keyword>
<dbReference type="EMBL" id="ALBS01000010">
    <property type="protein sequence ID" value="EJT52970.1"/>
    <property type="molecule type" value="Genomic_DNA"/>
</dbReference>
<evidence type="ECO:0000313" key="11">
    <source>
        <dbReference type="Proteomes" id="UP000002748"/>
    </source>
</evidence>
<keyword evidence="4" id="KW-0256">Endoplasmic reticulum</keyword>
<dbReference type="KEGG" id="tasa:A1Q1_00284"/>
<evidence type="ECO:0000259" key="9">
    <source>
        <dbReference type="Pfam" id="PF25147"/>
    </source>
</evidence>
<dbReference type="Proteomes" id="UP000002748">
    <property type="component" value="Unassembled WGS sequence"/>
</dbReference>
<feature type="transmembrane region" description="Helical" evidence="7">
    <location>
        <begin position="206"/>
        <end position="227"/>
    </location>
</feature>
<feature type="domain" description="Ribophorin II C-terminal" evidence="9">
    <location>
        <begin position="172"/>
        <end position="259"/>
    </location>
</feature>
<protein>
    <recommendedName>
        <fullName evidence="9">Ribophorin II C-terminal domain-containing protein</fullName>
    </recommendedName>
</protein>
<dbReference type="OrthoDB" id="432292at2759"/>
<dbReference type="Pfam" id="PF25147">
    <property type="entry name" value="Ribophorin_II_C"/>
    <property type="match status" value="1"/>
</dbReference>
<dbReference type="GO" id="GO:0008250">
    <property type="term" value="C:oligosaccharyltransferase complex"/>
    <property type="evidence" value="ECO:0007669"/>
    <property type="project" value="InterPro"/>
</dbReference>
<dbReference type="GO" id="GO:0006487">
    <property type="term" value="P:protein N-linked glycosylation"/>
    <property type="evidence" value="ECO:0007669"/>
    <property type="project" value="TreeGrafter"/>
</dbReference>
<feature type="transmembrane region" description="Helical" evidence="7">
    <location>
        <begin position="233"/>
        <end position="252"/>
    </location>
</feature>
<dbReference type="InterPro" id="IPR056790">
    <property type="entry name" value="Ribophorin_II_C"/>
</dbReference>
<gene>
    <name evidence="10" type="ORF">A1Q1_00284</name>
</gene>
<dbReference type="PANTHER" id="PTHR12640:SF0">
    <property type="entry name" value="DOLICHYL-DIPHOSPHOOLIGOSACCHARIDE--PROTEIN GLYCOSYLTRANSFERASE SUBUNIT 2"/>
    <property type="match status" value="1"/>
</dbReference>